<organism evidence="2 3">
    <name type="scientific">Eumeta variegata</name>
    <name type="common">Bagworm moth</name>
    <name type="synonym">Eumeta japonica</name>
    <dbReference type="NCBI Taxonomy" id="151549"/>
    <lineage>
        <taxon>Eukaryota</taxon>
        <taxon>Metazoa</taxon>
        <taxon>Ecdysozoa</taxon>
        <taxon>Arthropoda</taxon>
        <taxon>Hexapoda</taxon>
        <taxon>Insecta</taxon>
        <taxon>Pterygota</taxon>
        <taxon>Neoptera</taxon>
        <taxon>Endopterygota</taxon>
        <taxon>Lepidoptera</taxon>
        <taxon>Glossata</taxon>
        <taxon>Ditrysia</taxon>
        <taxon>Tineoidea</taxon>
        <taxon>Psychidae</taxon>
        <taxon>Oiketicinae</taxon>
        <taxon>Eumeta</taxon>
    </lineage>
</organism>
<feature type="compositionally biased region" description="Polar residues" evidence="1">
    <location>
        <begin position="1"/>
        <end position="12"/>
    </location>
</feature>
<evidence type="ECO:0000313" key="2">
    <source>
        <dbReference type="EMBL" id="GBP49672.1"/>
    </source>
</evidence>
<proteinExistence type="predicted"/>
<gene>
    <name evidence="2" type="ORF">EVAR_33306_1</name>
</gene>
<keyword evidence="3" id="KW-1185">Reference proteome</keyword>
<dbReference type="AlphaFoldDB" id="A0A4C1WGP2"/>
<dbReference type="Proteomes" id="UP000299102">
    <property type="component" value="Unassembled WGS sequence"/>
</dbReference>
<comment type="caution">
    <text evidence="2">The sequence shown here is derived from an EMBL/GenBank/DDBJ whole genome shotgun (WGS) entry which is preliminary data.</text>
</comment>
<reference evidence="2 3" key="1">
    <citation type="journal article" date="2019" name="Commun. Biol.">
        <title>The bagworm genome reveals a unique fibroin gene that provides high tensile strength.</title>
        <authorList>
            <person name="Kono N."/>
            <person name="Nakamura H."/>
            <person name="Ohtoshi R."/>
            <person name="Tomita M."/>
            <person name="Numata K."/>
            <person name="Arakawa K."/>
        </authorList>
    </citation>
    <scope>NUCLEOTIDE SEQUENCE [LARGE SCALE GENOMIC DNA]</scope>
</reference>
<dbReference type="EMBL" id="BGZK01000550">
    <property type="protein sequence ID" value="GBP49672.1"/>
    <property type="molecule type" value="Genomic_DNA"/>
</dbReference>
<evidence type="ECO:0000256" key="1">
    <source>
        <dbReference type="SAM" id="MobiDB-lite"/>
    </source>
</evidence>
<protein>
    <submittedName>
        <fullName evidence="2">Uncharacterized protein</fullName>
    </submittedName>
</protein>
<evidence type="ECO:0000313" key="3">
    <source>
        <dbReference type="Proteomes" id="UP000299102"/>
    </source>
</evidence>
<sequence>MGIIESSQQMRSPSGEVSLLSPADDETGAERTASELLCAMEVDSERKDPHRPSPNRNYVMDLMRKRIDAALPIILAVVPMDAA</sequence>
<accession>A0A4C1WGP2</accession>
<name>A0A4C1WGP2_EUMVA</name>
<feature type="region of interest" description="Disordered" evidence="1">
    <location>
        <begin position="1"/>
        <end position="33"/>
    </location>
</feature>